<sequence length="87" mass="9440">MTKQDLNNIALTDEELEAAAGGAGQWVAPSRGQWWVWKESQSSFTGNSADFHATGSSSGGNVRSELIDGKRHFIKFDGTKEVTVAIR</sequence>
<dbReference type="RefSeq" id="WP_316016449.1">
    <property type="nucleotide sequence ID" value="NZ_JAWDID010000001.1"/>
</dbReference>
<protein>
    <recommendedName>
        <fullName evidence="3">Bacteriocin</fullName>
    </recommendedName>
</protein>
<keyword evidence="2" id="KW-1185">Reference proteome</keyword>
<organism evidence="1 2">
    <name type="scientific">Bosea rubneri</name>
    <dbReference type="NCBI Taxonomy" id="3075434"/>
    <lineage>
        <taxon>Bacteria</taxon>
        <taxon>Pseudomonadati</taxon>
        <taxon>Pseudomonadota</taxon>
        <taxon>Alphaproteobacteria</taxon>
        <taxon>Hyphomicrobiales</taxon>
        <taxon>Boseaceae</taxon>
        <taxon>Bosea</taxon>
    </lineage>
</organism>
<dbReference type="EMBL" id="JAWDID010000001">
    <property type="protein sequence ID" value="MDU0338509.1"/>
    <property type="molecule type" value="Genomic_DNA"/>
</dbReference>
<evidence type="ECO:0000313" key="2">
    <source>
        <dbReference type="Proteomes" id="UP001254257"/>
    </source>
</evidence>
<evidence type="ECO:0008006" key="3">
    <source>
        <dbReference type="Google" id="ProtNLM"/>
    </source>
</evidence>
<accession>A0ABU3S154</accession>
<reference evidence="1 2" key="1">
    <citation type="submission" date="2023-09" db="EMBL/GenBank/DDBJ databases">
        <title>Whole genome shotgun sequencing (WGS) of Bosea sp. ZW T0_25, isolated from stored onions (Allium cepa).</title>
        <authorList>
            <person name="Stoll D.A."/>
            <person name="Huch M."/>
        </authorList>
    </citation>
    <scope>NUCLEOTIDE SEQUENCE [LARGE SCALE GENOMIC DNA]</scope>
    <source>
        <strain evidence="1 2">ZW T0_25</strain>
    </source>
</reference>
<dbReference type="Proteomes" id="UP001254257">
    <property type="component" value="Unassembled WGS sequence"/>
</dbReference>
<gene>
    <name evidence="1" type="ORF">RKE40_01375</name>
</gene>
<proteinExistence type="predicted"/>
<comment type="caution">
    <text evidence="1">The sequence shown here is derived from an EMBL/GenBank/DDBJ whole genome shotgun (WGS) entry which is preliminary data.</text>
</comment>
<name>A0ABU3S154_9HYPH</name>
<evidence type="ECO:0000313" key="1">
    <source>
        <dbReference type="EMBL" id="MDU0338509.1"/>
    </source>
</evidence>